<evidence type="ECO:0000256" key="1">
    <source>
        <dbReference type="SAM" id="MobiDB-lite"/>
    </source>
</evidence>
<accession>A0AAV4QKU2</accession>
<feature type="region of interest" description="Disordered" evidence="1">
    <location>
        <begin position="1"/>
        <end position="21"/>
    </location>
</feature>
<proteinExistence type="predicted"/>
<evidence type="ECO:0000313" key="3">
    <source>
        <dbReference type="Proteomes" id="UP001054837"/>
    </source>
</evidence>
<name>A0AAV4QKU2_9ARAC</name>
<reference evidence="2 3" key="1">
    <citation type="submission" date="2021-06" db="EMBL/GenBank/DDBJ databases">
        <title>Caerostris darwini draft genome.</title>
        <authorList>
            <person name="Kono N."/>
            <person name="Arakawa K."/>
        </authorList>
    </citation>
    <scope>NUCLEOTIDE SEQUENCE [LARGE SCALE GENOMIC DNA]</scope>
</reference>
<sequence>MQKLPLKAPARKITPPKSNFTSRTVDGKISFAGILKNRQSSSKPAPESAPPEEADFFNKTLFVMIEFVNIFKSLGGIENVYQKLLKKSDREITNFR</sequence>
<keyword evidence="3" id="KW-1185">Reference proteome</keyword>
<evidence type="ECO:0000313" key="2">
    <source>
        <dbReference type="EMBL" id="GIY08991.1"/>
    </source>
</evidence>
<organism evidence="2 3">
    <name type="scientific">Caerostris darwini</name>
    <dbReference type="NCBI Taxonomy" id="1538125"/>
    <lineage>
        <taxon>Eukaryota</taxon>
        <taxon>Metazoa</taxon>
        <taxon>Ecdysozoa</taxon>
        <taxon>Arthropoda</taxon>
        <taxon>Chelicerata</taxon>
        <taxon>Arachnida</taxon>
        <taxon>Araneae</taxon>
        <taxon>Araneomorphae</taxon>
        <taxon>Entelegynae</taxon>
        <taxon>Araneoidea</taxon>
        <taxon>Araneidae</taxon>
        <taxon>Caerostris</taxon>
    </lineage>
</organism>
<gene>
    <name evidence="2" type="ORF">CDAR_296591</name>
</gene>
<comment type="caution">
    <text evidence="2">The sequence shown here is derived from an EMBL/GenBank/DDBJ whole genome shotgun (WGS) entry which is preliminary data.</text>
</comment>
<protein>
    <submittedName>
        <fullName evidence="2">Uncharacterized protein</fullName>
    </submittedName>
</protein>
<dbReference type="EMBL" id="BPLQ01004576">
    <property type="protein sequence ID" value="GIY08991.1"/>
    <property type="molecule type" value="Genomic_DNA"/>
</dbReference>
<dbReference type="AlphaFoldDB" id="A0AAV4QKU2"/>
<dbReference type="Proteomes" id="UP001054837">
    <property type="component" value="Unassembled WGS sequence"/>
</dbReference>